<evidence type="ECO:0000313" key="10">
    <source>
        <dbReference type="Proteomes" id="UP000078492"/>
    </source>
</evidence>
<evidence type="ECO:0000256" key="6">
    <source>
        <dbReference type="SAM" id="MobiDB-lite"/>
    </source>
</evidence>
<protein>
    <recommendedName>
        <fullName evidence="2">Regulatory protein zeste</fullName>
    </recommendedName>
</protein>
<comment type="subunit">
    <text evidence="1">Self-associates forming complexes of several hundred monomers.</text>
</comment>
<name>A0A151J6X6_9HYME</name>
<dbReference type="AlphaFoldDB" id="A0A151J6X6"/>
<dbReference type="InterPro" id="IPR028002">
    <property type="entry name" value="Myb_DNA-bind_5"/>
</dbReference>
<proteinExistence type="predicted"/>
<feature type="region of interest" description="Disordered" evidence="6">
    <location>
        <begin position="56"/>
        <end position="76"/>
    </location>
</feature>
<organism evidence="9 10">
    <name type="scientific">Trachymyrmex cornetzi</name>
    <dbReference type="NCBI Taxonomy" id="471704"/>
    <lineage>
        <taxon>Eukaryota</taxon>
        <taxon>Metazoa</taxon>
        <taxon>Ecdysozoa</taxon>
        <taxon>Arthropoda</taxon>
        <taxon>Hexapoda</taxon>
        <taxon>Insecta</taxon>
        <taxon>Pterygota</taxon>
        <taxon>Neoptera</taxon>
        <taxon>Endopterygota</taxon>
        <taxon>Hymenoptera</taxon>
        <taxon>Apocrita</taxon>
        <taxon>Aculeata</taxon>
        <taxon>Formicoidea</taxon>
        <taxon>Formicidae</taxon>
        <taxon>Myrmicinae</taxon>
        <taxon>Trachymyrmex</taxon>
    </lineage>
</organism>
<evidence type="ECO:0000256" key="3">
    <source>
        <dbReference type="ARBA" id="ARBA00023015"/>
    </source>
</evidence>
<evidence type="ECO:0000256" key="4">
    <source>
        <dbReference type="ARBA" id="ARBA00023163"/>
    </source>
</evidence>
<dbReference type="EMBL" id="KQ979765">
    <property type="protein sequence ID" value="KYN19190.1"/>
    <property type="molecule type" value="Genomic_DNA"/>
</dbReference>
<comment type="function">
    <text evidence="5">Involved in transvection phenomena (= synapsis-dependent gene expression), where the synaptic pairing of chromosomes carrying genes with which zeste interacts influences the expression of these genes. Zeste binds to DNA and stimulates transcription from a nearby promoter.</text>
</comment>
<accession>A0A151J6X6</accession>
<gene>
    <name evidence="9" type="ORF">ALC57_08480</name>
</gene>
<keyword evidence="4" id="KW-0804">Transcription</keyword>
<dbReference type="PANTHER" id="PTHR23098:SF16">
    <property type="entry name" value="REGULATORY PROTEIN ZESTE"/>
    <property type="match status" value="1"/>
</dbReference>
<keyword evidence="10" id="KW-1185">Reference proteome</keyword>
<keyword evidence="7" id="KW-0472">Membrane</keyword>
<dbReference type="Pfam" id="PF13873">
    <property type="entry name" value="Myb_DNA-bind_5"/>
    <property type="match status" value="1"/>
</dbReference>
<keyword evidence="7" id="KW-1133">Transmembrane helix</keyword>
<evidence type="ECO:0000256" key="2">
    <source>
        <dbReference type="ARBA" id="ARBA00016807"/>
    </source>
</evidence>
<evidence type="ECO:0000313" key="9">
    <source>
        <dbReference type="EMBL" id="KYN19190.1"/>
    </source>
</evidence>
<reference evidence="9 10" key="1">
    <citation type="submission" date="2015-09" db="EMBL/GenBank/DDBJ databases">
        <title>Trachymyrmex cornetzi WGS genome.</title>
        <authorList>
            <person name="Nygaard S."/>
            <person name="Hu H."/>
            <person name="Boomsma J."/>
            <person name="Zhang G."/>
        </authorList>
    </citation>
    <scope>NUCLEOTIDE SEQUENCE [LARGE SCALE GENOMIC DNA]</scope>
    <source>
        <strain evidence="9">Tcor2-1</strain>
        <tissue evidence="9">Whole body</tissue>
    </source>
</reference>
<sequence length="141" mass="15937">MTKHPELQSGKFSATFTYKNAQKLWEEVTAQLHQIPGAVKEWNKWRKTWQDMRSATKAKNTSIKKHAQGTGGGPASSQVLTEIDQNILTLIGPTVVEGHNSTQESNVQFVSNLIIKLNIRLKKILISFLFLLIYLHVAFMC</sequence>
<dbReference type="GO" id="GO:0005634">
    <property type="term" value="C:nucleus"/>
    <property type="evidence" value="ECO:0007669"/>
    <property type="project" value="TreeGrafter"/>
</dbReference>
<feature type="transmembrane region" description="Helical" evidence="7">
    <location>
        <begin position="124"/>
        <end position="140"/>
    </location>
</feature>
<dbReference type="STRING" id="471704.A0A151J6X6"/>
<dbReference type="PANTHER" id="PTHR23098">
    <property type="entry name" value="AGAP001331-PA-RELATED"/>
    <property type="match status" value="1"/>
</dbReference>
<keyword evidence="7" id="KW-0812">Transmembrane</keyword>
<evidence type="ECO:0000256" key="5">
    <source>
        <dbReference type="ARBA" id="ARBA00025466"/>
    </source>
</evidence>
<feature type="domain" description="Myb/SANT-like DNA-binding" evidence="8">
    <location>
        <begin position="1"/>
        <end position="59"/>
    </location>
</feature>
<dbReference type="Proteomes" id="UP000078492">
    <property type="component" value="Unassembled WGS sequence"/>
</dbReference>
<keyword evidence="3" id="KW-0805">Transcription regulation</keyword>
<evidence type="ECO:0000256" key="1">
    <source>
        <dbReference type="ARBA" id="ARBA00011764"/>
    </source>
</evidence>
<evidence type="ECO:0000256" key="7">
    <source>
        <dbReference type="SAM" id="Phobius"/>
    </source>
</evidence>
<evidence type="ECO:0000259" key="8">
    <source>
        <dbReference type="Pfam" id="PF13873"/>
    </source>
</evidence>